<evidence type="ECO:0000313" key="1">
    <source>
        <dbReference type="EMBL" id="KEF58536.1"/>
    </source>
</evidence>
<dbReference type="Pfam" id="PF11951">
    <property type="entry name" value="Fungal_trans_2"/>
    <property type="match status" value="1"/>
</dbReference>
<gene>
    <name evidence="1" type="ORF">A1O9_06462</name>
</gene>
<sequence length="124" mass="13582">MAGRYESLDQAVAALSMVGLGLNYQDQRLRLEGIKTYGRALDGMKQIIGRGGLLYQEQTLATSLVMLKFELFETSGESSHGWKSHTNGPSQLIQLRGPMLHSSSLSHQLFLGLRPSVVSSSCLQ</sequence>
<dbReference type="STRING" id="1182545.A0A072PF82"/>
<accession>A0A072PF82</accession>
<dbReference type="AlphaFoldDB" id="A0A072PF82"/>
<reference evidence="1 2" key="1">
    <citation type="submission" date="2013-03" db="EMBL/GenBank/DDBJ databases">
        <title>The Genome Sequence of Exophiala aquamarina CBS 119918.</title>
        <authorList>
            <consortium name="The Broad Institute Genomics Platform"/>
            <person name="Cuomo C."/>
            <person name="de Hoog S."/>
            <person name="Gorbushina A."/>
            <person name="Walker B."/>
            <person name="Young S.K."/>
            <person name="Zeng Q."/>
            <person name="Gargeya S."/>
            <person name="Fitzgerald M."/>
            <person name="Haas B."/>
            <person name="Abouelleil A."/>
            <person name="Allen A.W."/>
            <person name="Alvarado L."/>
            <person name="Arachchi H.M."/>
            <person name="Berlin A.M."/>
            <person name="Chapman S.B."/>
            <person name="Gainer-Dewar J."/>
            <person name="Goldberg J."/>
            <person name="Griggs A."/>
            <person name="Gujja S."/>
            <person name="Hansen M."/>
            <person name="Howarth C."/>
            <person name="Imamovic A."/>
            <person name="Ireland A."/>
            <person name="Larimer J."/>
            <person name="McCowan C."/>
            <person name="Murphy C."/>
            <person name="Pearson M."/>
            <person name="Poon T.W."/>
            <person name="Priest M."/>
            <person name="Roberts A."/>
            <person name="Saif S."/>
            <person name="Shea T."/>
            <person name="Sisk P."/>
            <person name="Sykes S."/>
            <person name="Wortman J."/>
            <person name="Nusbaum C."/>
            <person name="Birren B."/>
        </authorList>
    </citation>
    <scope>NUCLEOTIDE SEQUENCE [LARGE SCALE GENOMIC DNA]</scope>
    <source>
        <strain evidence="1 2">CBS 119918</strain>
    </source>
</reference>
<dbReference type="VEuPathDB" id="FungiDB:A1O9_06462"/>
<keyword evidence="2" id="KW-1185">Reference proteome</keyword>
<dbReference type="InterPro" id="IPR053178">
    <property type="entry name" value="Osmoadaptation_assoc"/>
</dbReference>
<name>A0A072PF82_9EURO</name>
<protein>
    <submittedName>
        <fullName evidence="1">Uncharacterized protein</fullName>
    </submittedName>
</protein>
<dbReference type="EMBL" id="AMGV01000004">
    <property type="protein sequence ID" value="KEF58536.1"/>
    <property type="molecule type" value="Genomic_DNA"/>
</dbReference>
<dbReference type="OrthoDB" id="4491390at2759"/>
<organism evidence="1 2">
    <name type="scientific">Exophiala aquamarina CBS 119918</name>
    <dbReference type="NCBI Taxonomy" id="1182545"/>
    <lineage>
        <taxon>Eukaryota</taxon>
        <taxon>Fungi</taxon>
        <taxon>Dikarya</taxon>
        <taxon>Ascomycota</taxon>
        <taxon>Pezizomycotina</taxon>
        <taxon>Eurotiomycetes</taxon>
        <taxon>Chaetothyriomycetidae</taxon>
        <taxon>Chaetothyriales</taxon>
        <taxon>Herpotrichiellaceae</taxon>
        <taxon>Exophiala</taxon>
    </lineage>
</organism>
<dbReference type="InterPro" id="IPR021858">
    <property type="entry name" value="Fun_TF"/>
</dbReference>
<comment type="caution">
    <text evidence="1">The sequence shown here is derived from an EMBL/GenBank/DDBJ whole genome shotgun (WGS) entry which is preliminary data.</text>
</comment>
<dbReference type="Proteomes" id="UP000027920">
    <property type="component" value="Unassembled WGS sequence"/>
</dbReference>
<dbReference type="GeneID" id="25281379"/>
<dbReference type="HOGENOM" id="CLU_2003920_0_0_1"/>
<dbReference type="PANTHER" id="PTHR38111:SF11">
    <property type="entry name" value="TRANSCRIPTION FACTOR DOMAIN-CONTAINING PROTEIN-RELATED"/>
    <property type="match status" value="1"/>
</dbReference>
<evidence type="ECO:0000313" key="2">
    <source>
        <dbReference type="Proteomes" id="UP000027920"/>
    </source>
</evidence>
<dbReference type="RefSeq" id="XP_013261126.1">
    <property type="nucleotide sequence ID" value="XM_013405672.1"/>
</dbReference>
<dbReference type="PANTHER" id="PTHR38111">
    <property type="entry name" value="ZN(2)-C6 FUNGAL-TYPE DOMAIN-CONTAINING PROTEIN-RELATED"/>
    <property type="match status" value="1"/>
</dbReference>
<proteinExistence type="predicted"/>